<keyword evidence="3" id="KW-1185">Reference proteome</keyword>
<evidence type="ECO:0000256" key="1">
    <source>
        <dbReference type="SAM" id="MobiDB-lite"/>
    </source>
</evidence>
<dbReference type="Proteomes" id="UP001359308">
    <property type="component" value="Chromosome"/>
</dbReference>
<name>A0ABZ2F741_METCP</name>
<dbReference type="EMBL" id="CP104311">
    <property type="protein sequence ID" value="WWF02194.1"/>
    <property type="molecule type" value="Genomic_DNA"/>
</dbReference>
<organism evidence="2 3">
    <name type="scientific">Methylococcus capsulatus</name>
    <dbReference type="NCBI Taxonomy" id="414"/>
    <lineage>
        <taxon>Bacteria</taxon>
        <taxon>Pseudomonadati</taxon>
        <taxon>Pseudomonadota</taxon>
        <taxon>Gammaproteobacteria</taxon>
        <taxon>Methylococcales</taxon>
        <taxon>Methylococcaceae</taxon>
        <taxon>Methylococcus</taxon>
    </lineage>
</organism>
<dbReference type="Pfam" id="PF01724">
    <property type="entry name" value="DUF29"/>
    <property type="match status" value="1"/>
</dbReference>
<feature type="region of interest" description="Disordered" evidence="1">
    <location>
        <begin position="153"/>
        <end position="176"/>
    </location>
</feature>
<protein>
    <submittedName>
        <fullName evidence="2">DUF29 domain-containing protein</fullName>
    </submittedName>
</protein>
<dbReference type="PANTHER" id="PTHR34235">
    <property type="entry name" value="SLR1203 PROTEIN-RELATED"/>
    <property type="match status" value="1"/>
</dbReference>
<dbReference type="RefSeq" id="WP_232470351.1">
    <property type="nucleotide sequence ID" value="NZ_CP104311.1"/>
</dbReference>
<reference evidence="2 3" key="1">
    <citation type="submission" date="2022-09" db="EMBL/GenBank/DDBJ databases">
        <authorList>
            <person name="Giprobiosintez L."/>
        </authorList>
    </citation>
    <scope>NUCLEOTIDE SEQUENCE [LARGE SCALE GENOMIC DNA]</scope>
    <source>
        <strain evidence="3">VKPM-B-12549 (GBS-15)</strain>
    </source>
</reference>
<dbReference type="InterPro" id="IPR002636">
    <property type="entry name" value="DUF29"/>
</dbReference>
<dbReference type="Gene3D" id="1.20.1220.20">
    <property type="entry name" value="Uncharcterised protein PF01724"/>
    <property type="match status" value="1"/>
</dbReference>
<sequence length="176" mass="19614">MPVRGLRHGGDVCRRRLRGAGANHRHSTEGKPINARLHDEDFHTWTGTQAGLLRQGRRAELDTAQLLEALEARGARERRELANGLTVLLAHLLEWTRQPDWRGNGWWRTIQIQRSDAADVLDDNHGLRPEPGAIFGKAYAKPRLPAANQAGLGERAFPANPPCSVDQVMSPGYRPE</sequence>
<evidence type="ECO:0000313" key="3">
    <source>
        <dbReference type="Proteomes" id="UP001359308"/>
    </source>
</evidence>
<evidence type="ECO:0000313" key="2">
    <source>
        <dbReference type="EMBL" id="WWF02194.1"/>
    </source>
</evidence>
<proteinExistence type="predicted"/>
<gene>
    <name evidence="2" type="ORF">N4J17_00775</name>
</gene>
<accession>A0ABZ2F741</accession>